<organism evidence="1 2">
    <name type="scientific">Candolleomyces aberdarensis</name>
    <dbReference type="NCBI Taxonomy" id="2316362"/>
    <lineage>
        <taxon>Eukaryota</taxon>
        <taxon>Fungi</taxon>
        <taxon>Dikarya</taxon>
        <taxon>Basidiomycota</taxon>
        <taxon>Agaricomycotina</taxon>
        <taxon>Agaricomycetes</taxon>
        <taxon>Agaricomycetidae</taxon>
        <taxon>Agaricales</taxon>
        <taxon>Agaricineae</taxon>
        <taxon>Psathyrellaceae</taxon>
        <taxon>Candolleomyces</taxon>
    </lineage>
</organism>
<evidence type="ECO:0000313" key="1">
    <source>
        <dbReference type="EMBL" id="RXW12174.1"/>
    </source>
</evidence>
<protein>
    <recommendedName>
        <fullName evidence="3">F-box domain-containing protein</fullName>
    </recommendedName>
</protein>
<keyword evidence="2" id="KW-1185">Reference proteome</keyword>
<proteinExistence type="predicted"/>
<reference evidence="1 2" key="1">
    <citation type="submission" date="2019-01" db="EMBL/GenBank/DDBJ databases">
        <title>Draft genome sequence of Psathyrella aberdarensis IHI B618.</title>
        <authorList>
            <person name="Buettner E."/>
            <person name="Kellner H."/>
        </authorList>
    </citation>
    <scope>NUCLEOTIDE SEQUENCE [LARGE SCALE GENOMIC DNA]</scope>
    <source>
        <strain evidence="1 2">IHI B618</strain>
    </source>
</reference>
<sequence length="350" mass="39034">MASPNLPLELTKEIVMHCSNSASLITISLTLNLERFTNLLRSQHCTIPSVTQSLLFRLHDVCGREAQGWHNVKKIIEVANFVLQHITPKTVFQLEWELGVAESAGHPSPFRWQAIHHWHSLRSLKIYGSFPRLEDFLITLCRLINLEVLAVGASWEDDSILAGGHLTQSIVEIAVTPSSFMLLGWICAVESHCSNLQTLTLSPGPSLPTDDQYLELFLRGFGASLKEVFFSLYTKHSLHDWANLMQDLVSLESVSFLFLAVEESGELETFLHQWLLYFNSRILRQVLTSPLLAFVGGQVPDDTPGDLEVVCDHFTYDRVCSCLGDEGGTMKLLTTTELMAAGITSLPLAV</sequence>
<dbReference type="AlphaFoldDB" id="A0A4Q2D1L9"/>
<dbReference type="Proteomes" id="UP000290288">
    <property type="component" value="Unassembled WGS sequence"/>
</dbReference>
<name>A0A4Q2D1L9_9AGAR</name>
<comment type="caution">
    <text evidence="1">The sequence shown here is derived from an EMBL/GenBank/DDBJ whole genome shotgun (WGS) entry which is preliminary data.</text>
</comment>
<gene>
    <name evidence="1" type="ORF">EST38_g13680</name>
</gene>
<dbReference type="EMBL" id="SDEE01001371">
    <property type="protein sequence ID" value="RXW12174.1"/>
    <property type="molecule type" value="Genomic_DNA"/>
</dbReference>
<evidence type="ECO:0000313" key="2">
    <source>
        <dbReference type="Proteomes" id="UP000290288"/>
    </source>
</evidence>
<accession>A0A4Q2D1L9</accession>
<evidence type="ECO:0008006" key="3">
    <source>
        <dbReference type="Google" id="ProtNLM"/>
    </source>
</evidence>